<dbReference type="InterPro" id="IPR026541">
    <property type="entry name" value="MRG_dom"/>
</dbReference>
<reference evidence="10" key="1">
    <citation type="submission" date="2022-06" db="EMBL/GenBank/DDBJ databases">
        <authorList>
            <consortium name="SYNGENTA / RWTH Aachen University"/>
        </authorList>
    </citation>
    <scope>NUCLEOTIDE SEQUENCE</scope>
</reference>
<dbReference type="PIRSF" id="PIRSF038133">
    <property type="entry name" value="HAT_Nua4_EAF3/MRG15"/>
    <property type="match status" value="1"/>
</dbReference>
<dbReference type="InterPro" id="IPR038217">
    <property type="entry name" value="MRG_C_sf"/>
</dbReference>
<evidence type="ECO:0000313" key="10">
    <source>
        <dbReference type="EMBL" id="CAH7689266.1"/>
    </source>
</evidence>
<dbReference type="EMBL" id="CALTRL010006056">
    <property type="protein sequence ID" value="CAH7689266.1"/>
    <property type="molecule type" value="Genomic_DNA"/>
</dbReference>
<dbReference type="GO" id="GO:0006338">
    <property type="term" value="P:chromatin remodeling"/>
    <property type="evidence" value="ECO:0007669"/>
    <property type="project" value="UniProtKB-ARBA"/>
</dbReference>
<comment type="similarity">
    <text evidence="2">Belongs to the MRG family.</text>
</comment>
<feature type="compositionally biased region" description="Basic and acidic residues" evidence="8">
    <location>
        <begin position="111"/>
        <end position="128"/>
    </location>
</feature>
<dbReference type="PROSITE" id="PS51640">
    <property type="entry name" value="MRG"/>
    <property type="match status" value="1"/>
</dbReference>
<sequence length="283" mass="33002">MLKPSFGENERVLCYHGPLIYEAKVLKAEERKDDQSNGTQQQKGFHYWVHYKGWKQSWDEWVPENRLLKLTGDNLRKQKELNEARRLKEVPEKSIIKDGKPVDPKVASSIDKGKKTEGRGTKRSREYGNELDDEAPKRPSIKIIIPEPLKLQLVDDWEAVTRKNQVVSLPRNPNVKTLFDEYEAYAIKPSTSLQEKNLMKEVLCGLKVYFDKSLGHSLLYWNERQQYINIRKRPEFEKSPMSEIYGAEHLLRLFVNLPEMVSHTTMDPEVASIVLDHITDILE</sequence>
<dbReference type="Pfam" id="PF05712">
    <property type="entry name" value="MRG"/>
    <property type="match status" value="1"/>
</dbReference>
<evidence type="ECO:0000256" key="2">
    <source>
        <dbReference type="ARBA" id="ARBA00009093"/>
    </source>
</evidence>
<dbReference type="GO" id="GO:0032221">
    <property type="term" value="C:Rpd3S complex"/>
    <property type="evidence" value="ECO:0007669"/>
    <property type="project" value="TreeGrafter"/>
</dbReference>
<dbReference type="GO" id="GO:0006355">
    <property type="term" value="P:regulation of DNA-templated transcription"/>
    <property type="evidence" value="ECO:0007669"/>
    <property type="project" value="InterPro"/>
</dbReference>
<dbReference type="Proteomes" id="UP001153365">
    <property type="component" value="Unassembled WGS sequence"/>
</dbReference>
<keyword evidence="5" id="KW-0805">Transcription regulation</keyword>
<organism evidence="10 11">
    <name type="scientific">Phakopsora pachyrhizi</name>
    <name type="common">Asian soybean rust disease fungus</name>
    <dbReference type="NCBI Taxonomy" id="170000"/>
    <lineage>
        <taxon>Eukaryota</taxon>
        <taxon>Fungi</taxon>
        <taxon>Dikarya</taxon>
        <taxon>Basidiomycota</taxon>
        <taxon>Pucciniomycotina</taxon>
        <taxon>Pucciniomycetes</taxon>
        <taxon>Pucciniales</taxon>
        <taxon>Phakopsoraceae</taxon>
        <taxon>Phakopsora</taxon>
    </lineage>
</organism>
<evidence type="ECO:0000256" key="6">
    <source>
        <dbReference type="ARBA" id="ARBA00023163"/>
    </source>
</evidence>
<dbReference type="SUPFAM" id="SSF54160">
    <property type="entry name" value="Chromo domain-like"/>
    <property type="match status" value="1"/>
</dbReference>
<feature type="region of interest" description="Disordered" evidence="8">
    <location>
        <begin position="92"/>
        <end position="134"/>
    </location>
</feature>
<protein>
    <recommendedName>
        <fullName evidence="3">Chromatin modification-related protein EAF3</fullName>
    </recommendedName>
</protein>
<feature type="compositionally biased region" description="Basic and acidic residues" evidence="8">
    <location>
        <begin position="92"/>
        <end position="103"/>
    </location>
</feature>
<dbReference type="InterPro" id="IPR008676">
    <property type="entry name" value="MRG"/>
</dbReference>
<evidence type="ECO:0000256" key="7">
    <source>
        <dbReference type="ARBA" id="ARBA00023242"/>
    </source>
</evidence>
<evidence type="ECO:0000256" key="4">
    <source>
        <dbReference type="ARBA" id="ARBA00022853"/>
    </source>
</evidence>
<feature type="domain" description="Chromo" evidence="9">
    <location>
        <begin position="6"/>
        <end position="83"/>
    </location>
</feature>
<evidence type="ECO:0000259" key="9">
    <source>
        <dbReference type="SMART" id="SM00298"/>
    </source>
</evidence>
<dbReference type="Gene3D" id="2.30.30.140">
    <property type="match status" value="1"/>
</dbReference>
<comment type="caution">
    <text evidence="10">The sequence shown here is derived from an EMBL/GenBank/DDBJ whole genome shotgun (WGS) entry which is preliminary data.</text>
</comment>
<evidence type="ECO:0000256" key="5">
    <source>
        <dbReference type="ARBA" id="ARBA00023015"/>
    </source>
</evidence>
<dbReference type="Pfam" id="PF22732">
    <property type="entry name" value="MSL3_chromo-like"/>
    <property type="match status" value="1"/>
</dbReference>
<keyword evidence="11" id="KW-1185">Reference proteome</keyword>
<keyword evidence="7" id="KW-0539">Nucleus</keyword>
<comment type="subcellular location">
    <subcellularLocation>
        <location evidence="1">Nucleus</location>
    </subcellularLocation>
</comment>
<evidence type="ECO:0000313" key="11">
    <source>
        <dbReference type="Proteomes" id="UP001153365"/>
    </source>
</evidence>
<proteinExistence type="inferred from homology"/>
<evidence type="ECO:0000256" key="8">
    <source>
        <dbReference type="SAM" id="MobiDB-lite"/>
    </source>
</evidence>
<dbReference type="InterPro" id="IPR000953">
    <property type="entry name" value="Chromo/chromo_shadow_dom"/>
</dbReference>
<dbReference type="SMART" id="SM00298">
    <property type="entry name" value="CHROMO"/>
    <property type="match status" value="1"/>
</dbReference>
<evidence type="ECO:0000256" key="3">
    <source>
        <dbReference type="ARBA" id="ARBA00018505"/>
    </source>
</evidence>
<dbReference type="Gene3D" id="1.10.274.30">
    <property type="entry name" value="MRG domain"/>
    <property type="match status" value="1"/>
</dbReference>
<dbReference type="InterPro" id="IPR016197">
    <property type="entry name" value="Chromo-like_dom_sf"/>
</dbReference>
<keyword evidence="6" id="KW-0804">Transcription</keyword>
<evidence type="ECO:0000256" key="1">
    <source>
        <dbReference type="ARBA" id="ARBA00004123"/>
    </source>
</evidence>
<dbReference type="AlphaFoldDB" id="A0AAV0BRQ8"/>
<dbReference type="PANTHER" id="PTHR10880">
    <property type="entry name" value="MORTALITY FACTOR 4-LIKE PROTEIN"/>
    <property type="match status" value="1"/>
</dbReference>
<keyword evidence="4" id="KW-0156">Chromatin regulator</keyword>
<gene>
    <name evidence="10" type="ORF">PPACK8108_LOCUS24306</name>
</gene>
<dbReference type="InterPro" id="IPR053820">
    <property type="entry name" value="MSL3_chromo-like"/>
</dbReference>
<dbReference type="GO" id="GO:0035267">
    <property type="term" value="C:NuA4 histone acetyltransferase complex"/>
    <property type="evidence" value="ECO:0007669"/>
    <property type="project" value="TreeGrafter"/>
</dbReference>
<dbReference type="PANTHER" id="PTHR10880:SF15">
    <property type="entry name" value="MSL COMPLEX SUBUNIT 3"/>
    <property type="match status" value="1"/>
</dbReference>
<accession>A0AAV0BRQ8</accession>
<name>A0AAV0BRQ8_PHAPC</name>